<evidence type="ECO:0000313" key="2">
    <source>
        <dbReference type="Proteomes" id="UP001162501"/>
    </source>
</evidence>
<dbReference type="EMBL" id="OX596112">
    <property type="protein sequence ID" value="CAN0377821.1"/>
    <property type="molecule type" value="Genomic_DNA"/>
</dbReference>
<reference evidence="1" key="2">
    <citation type="submission" date="2025-03" db="EMBL/GenBank/DDBJ databases">
        <authorList>
            <consortium name="ELIXIR-Norway"/>
            <consortium name="Elixir Norway"/>
        </authorList>
    </citation>
    <scope>NUCLEOTIDE SEQUENCE</scope>
</reference>
<organism evidence="1 2">
    <name type="scientific">Rangifer tarandus platyrhynchus</name>
    <name type="common">Svalbard reindeer</name>
    <dbReference type="NCBI Taxonomy" id="3082113"/>
    <lineage>
        <taxon>Eukaryota</taxon>
        <taxon>Metazoa</taxon>
        <taxon>Chordata</taxon>
        <taxon>Craniata</taxon>
        <taxon>Vertebrata</taxon>
        <taxon>Euteleostomi</taxon>
        <taxon>Mammalia</taxon>
        <taxon>Eutheria</taxon>
        <taxon>Laurasiatheria</taxon>
        <taxon>Artiodactyla</taxon>
        <taxon>Ruminantia</taxon>
        <taxon>Pecora</taxon>
        <taxon>Cervidae</taxon>
        <taxon>Odocoileinae</taxon>
        <taxon>Rangifer</taxon>
    </lineage>
</organism>
<name>A0AC59ZCT6_RANTA</name>
<evidence type="ECO:0000313" key="1">
    <source>
        <dbReference type="EMBL" id="CAN0377821.1"/>
    </source>
</evidence>
<gene>
    <name evidence="1" type="ORF">MRATA1EN22A_LOCUS16935</name>
</gene>
<reference evidence="1" key="1">
    <citation type="submission" date="2023-05" db="EMBL/GenBank/DDBJ databases">
        <authorList>
            <consortium name="ELIXIR-Norway"/>
        </authorList>
    </citation>
    <scope>NUCLEOTIDE SEQUENCE</scope>
</reference>
<proteinExistence type="predicted"/>
<accession>A0AC59ZCT6</accession>
<sequence>MGRRGGGAHHRGSAGAGGVTAQRGSAHSYAVKPVHGQQVVVKESAVLTADKRWVEGVVCGGGSALGSPIGWWSVTLGRRGQTRVSGALLQFPPLALLHRADACLGSTPAVPSPASFGRCRPHVLLPIQLTSPDIIP</sequence>
<dbReference type="Proteomes" id="UP001162501">
    <property type="component" value="Chromosome 28"/>
</dbReference>
<protein>
    <submittedName>
        <fullName evidence="1">Uncharacterized protein</fullName>
    </submittedName>
</protein>